<evidence type="ECO:0000313" key="1">
    <source>
        <dbReference type="EMBL" id="OGI85961.1"/>
    </source>
</evidence>
<name>A0A1F6WVP8_9BACT</name>
<accession>A0A1F6WVP8</accession>
<evidence type="ECO:0008006" key="3">
    <source>
        <dbReference type="Google" id="ProtNLM"/>
    </source>
</evidence>
<dbReference type="EMBL" id="MFUU01000013">
    <property type="protein sequence ID" value="OGI85961.1"/>
    <property type="molecule type" value="Genomic_DNA"/>
</dbReference>
<proteinExistence type="predicted"/>
<reference evidence="1 2" key="1">
    <citation type="journal article" date="2016" name="Nat. Commun.">
        <title>Thousands of microbial genomes shed light on interconnected biogeochemical processes in an aquifer system.</title>
        <authorList>
            <person name="Anantharaman K."/>
            <person name="Brown C.T."/>
            <person name="Hug L.A."/>
            <person name="Sharon I."/>
            <person name="Castelle C.J."/>
            <person name="Probst A.J."/>
            <person name="Thomas B.C."/>
            <person name="Singh A."/>
            <person name="Wilkins M.J."/>
            <person name="Karaoz U."/>
            <person name="Brodie E.L."/>
            <person name="Williams K.H."/>
            <person name="Hubbard S.S."/>
            <person name="Banfield J.F."/>
        </authorList>
    </citation>
    <scope>NUCLEOTIDE SEQUENCE [LARGE SCALE GENOMIC DNA]</scope>
</reference>
<dbReference type="STRING" id="1801770.A3A01_00995"/>
<comment type="caution">
    <text evidence="1">The sequence shown here is derived from an EMBL/GenBank/DDBJ whole genome shotgun (WGS) entry which is preliminary data.</text>
</comment>
<feature type="non-terminal residue" evidence="1">
    <location>
        <position position="387"/>
    </location>
</feature>
<evidence type="ECO:0000313" key="2">
    <source>
        <dbReference type="Proteomes" id="UP000179352"/>
    </source>
</evidence>
<organism evidence="1 2">
    <name type="scientific">Candidatus Nomurabacteria bacterium RIFCSPLOWO2_01_FULL_39_17</name>
    <dbReference type="NCBI Taxonomy" id="1801770"/>
    <lineage>
        <taxon>Bacteria</taxon>
        <taxon>Candidatus Nomuraibacteriota</taxon>
    </lineage>
</organism>
<gene>
    <name evidence="1" type="ORF">A3A01_00995</name>
</gene>
<sequence>MNTKTEQSKICKHCGKDFTINKEELSLYEKVDVELPTLCFFCRVRLHFSFWMFGKFRKGKSDLSGESLITVLPEKNRYPIYTLHEWHSDKWDAMNYGIDYDSNLSFLKQLQDLQEKVPKPHQNGIKNTNCEWCDDVWNSRNCYLSRSMEECEYLYYSYRNIKVKNSIDMTVCFNSEKCFDCGDCHNSFKLFYSRHSRDCMDSYFLYDSRNCQDCFMCWNLRNKRYCIENVEYSKEEYDKKMKLLNLSSYSFIQSLKDRFEEITKNDVVHRENFNLKTYNSDGDYLLDVKNCHNCHTISDSEDCYNCLRGLKQKSNIDANGCWYSELTGNSGSCIGGYAEKYCVWSSSRYSEYLDLCIECEYCFGCVGLKKKKYCILNKQYTKEEYEI</sequence>
<protein>
    <recommendedName>
        <fullName evidence="3">Caib/baif family protein</fullName>
    </recommendedName>
</protein>
<dbReference type="Proteomes" id="UP000179352">
    <property type="component" value="Unassembled WGS sequence"/>
</dbReference>
<dbReference type="AlphaFoldDB" id="A0A1F6WVP8"/>